<dbReference type="EMBL" id="JAVDPF010000001">
    <property type="protein sequence ID" value="KAL1886779.1"/>
    <property type="molecule type" value="Genomic_DNA"/>
</dbReference>
<organism evidence="2 3">
    <name type="scientific">Paecilomyces lecythidis</name>
    <dbReference type="NCBI Taxonomy" id="3004212"/>
    <lineage>
        <taxon>Eukaryota</taxon>
        <taxon>Fungi</taxon>
        <taxon>Dikarya</taxon>
        <taxon>Ascomycota</taxon>
        <taxon>Pezizomycotina</taxon>
        <taxon>Eurotiomycetes</taxon>
        <taxon>Eurotiomycetidae</taxon>
        <taxon>Eurotiales</taxon>
        <taxon>Thermoascaceae</taxon>
        <taxon>Paecilomyces</taxon>
    </lineage>
</organism>
<evidence type="ECO:0000313" key="3">
    <source>
        <dbReference type="Proteomes" id="UP001583193"/>
    </source>
</evidence>
<sequence length="119" mass="13511">MRPSVLSVRYYIVPETGIKALFRPIVPTLWRYSGVPETPMPYDNRQIHVHDRCGSARKNLSAVSSPLRQGFGGQKLHRHPNRLALREAGQLHEDRDFTQDPRVSHVLNADEFPAGGSER</sequence>
<feature type="compositionally biased region" description="Basic and acidic residues" evidence="1">
    <location>
        <begin position="90"/>
        <end position="103"/>
    </location>
</feature>
<proteinExistence type="predicted"/>
<reference evidence="2 3" key="1">
    <citation type="journal article" date="2024" name="IMA Fungus">
        <title>IMA Genome - F19 : A genome assembly and annotation guide to empower mycologists, including annotated draft genome sequences of Ceratocystis pirilliformis, Diaporthe australafricana, Fusarium ophioides, Paecilomyces lecythidis, and Sporothrix stenoceras.</title>
        <authorList>
            <person name="Aylward J."/>
            <person name="Wilson A.M."/>
            <person name="Visagie C.M."/>
            <person name="Spraker J."/>
            <person name="Barnes I."/>
            <person name="Buitendag C."/>
            <person name="Ceriani C."/>
            <person name="Del Mar Angel L."/>
            <person name="du Plessis D."/>
            <person name="Fuchs T."/>
            <person name="Gasser K."/>
            <person name="Kramer D."/>
            <person name="Li W."/>
            <person name="Munsamy K."/>
            <person name="Piso A."/>
            <person name="Price J.L."/>
            <person name="Sonnekus B."/>
            <person name="Thomas C."/>
            <person name="van der Nest A."/>
            <person name="van Dijk A."/>
            <person name="van Heerden A."/>
            <person name="van Vuuren N."/>
            <person name="Yilmaz N."/>
            <person name="Duong T.A."/>
            <person name="van der Merwe N.A."/>
            <person name="Wingfield M.J."/>
            <person name="Wingfield B.D."/>
        </authorList>
    </citation>
    <scope>NUCLEOTIDE SEQUENCE [LARGE SCALE GENOMIC DNA]</scope>
    <source>
        <strain evidence="2 3">CMW 18167</strain>
    </source>
</reference>
<name>A0ABR3YEQ8_9EURO</name>
<evidence type="ECO:0000256" key="1">
    <source>
        <dbReference type="SAM" id="MobiDB-lite"/>
    </source>
</evidence>
<dbReference type="Proteomes" id="UP001583193">
    <property type="component" value="Unassembled WGS sequence"/>
</dbReference>
<comment type="caution">
    <text evidence="2">The sequence shown here is derived from an EMBL/GenBank/DDBJ whole genome shotgun (WGS) entry which is preliminary data.</text>
</comment>
<keyword evidence="3" id="KW-1185">Reference proteome</keyword>
<gene>
    <name evidence="2" type="ORF">Plec18167_000714</name>
</gene>
<feature type="region of interest" description="Disordered" evidence="1">
    <location>
        <begin position="90"/>
        <end position="119"/>
    </location>
</feature>
<evidence type="ECO:0000313" key="2">
    <source>
        <dbReference type="EMBL" id="KAL1886779.1"/>
    </source>
</evidence>
<accession>A0ABR3YEQ8</accession>
<protein>
    <submittedName>
        <fullName evidence="2">Uncharacterized protein</fullName>
    </submittedName>
</protein>